<evidence type="ECO:0000259" key="2">
    <source>
        <dbReference type="Pfam" id="PF16561"/>
    </source>
</evidence>
<sequence>MSTGEEIEEEEENKDEYSPEYNKQLEDSGIRSPYSVQEILQPQQQQQNPTLHGEPSSPSFSHFGGKQHSSKKPPSHGSTWFGLLPSLTKLFGTKQHSEATLQPHHKNSRRHSEPSNQVSCKDYSVLGKSTSYPEQLPPADATTKEDGSKATRQHEAVSESTEENMDRQETVIDMSNMPTCATSAKVCHDGVPTVSSKSDAIFSSKSKSKGLSASVSIDEFLNKIAQPRRHSVTGRRHSFHSTDVSQHLSPSSSESTPPSSHSRSRSSSLVGSLLHKSHTKDSKVIVPVTGARQLRPHEISRHKYLECLKKKLVPTEFVYTKPAEQVLLMGDWLEWDSIPLEWDQEKGSFRVVVDLPVGDHEFRYIVTPKQDNPDDRISNQLKEPDINS</sequence>
<feature type="compositionally biased region" description="Basic and acidic residues" evidence="1">
    <location>
        <begin position="371"/>
        <end position="388"/>
    </location>
</feature>
<organism evidence="3 4">
    <name type="scientific">Galdieria yellowstonensis</name>
    <dbReference type="NCBI Taxonomy" id="3028027"/>
    <lineage>
        <taxon>Eukaryota</taxon>
        <taxon>Rhodophyta</taxon>
        <taxon>Bangiophyceae</taxon>
        <taxon>Galdieriales</taxon>
        <taxon>Galdieriaceae</taxon>
        <taxon>Galdieria</taxon>
    </lineage>
</organism>
<proteinExistence type="predicted"/>
<keyword evidence="4" id="KW-1185">Reference proteome</keyword>
<comment type="caution">
    <text evidence="3">The sequence shown here is derived from an EMBL/GenBank/DDBJ whole genome shotgun (WGS) entry which is preliminary data.</text>
</comment>
<feature type="compositionally biased region" description="Basic and acidic residues" evidence="1">
    <location>
        <begin position="142"/>
        <end position="157"/>
    </location>
</feature>
<name>A0AAV9IHV5_9RHOD</name>
<dbReference type="SUPFAM" id="SSF81296">
    <property type="entry name" value="E set domains"/>
    <property type="match status" value="1"/>
</dbReference>
<dbReference type="Gene3D" id="2.60.40.10">
    <property type="entry name" value="Immunoglobulins"/>
    <property type="match status" value="1"/>
</dbReference>
<dbReference type="InterPro" id="IPR014756">
    <property type="entry name" value="Ig_E-set"/>
</dbReference>
<feature type="compositionally biased region" description="Basic residues" evidence="1">
    <location>
        <begin position="228"/>
        <end position="239"/>
    </location>
</feature>
<dbReference type="EMBL" id="JANCYU010000045">
    <property type="protein sequence ID" value="KAK4526894.1"/>
    <property type="molecule type" value="Genomic_DNA"/>
</dbReference>
<feature type="region of interest" description="Disordered" evidence="1">
    <location>
        <begin position="1"/>
        <end position="168"/>
    </location>
</feature>
<feature type="compositionally biased region" description="Low complexity" evidence="1">
    <location>
        <begin position="245"/>
        <end position="274"/>
    </location>
</feature>
<reference evidence="3 4" key="1">
    <citation type="submission" date="2022-07" db="EMBL/GenBank/DDBJ databases">
        <title>Genome-wide signatures of adaptation to extreme environments.</title>
        <authorList>
            <person name="Cho C.H."/>
            <person name="Yoon H.S."/>
        </authorList>
    </citation>
    <scope>NUCLEOTIDE SEQUENCE [LARGE SCALE GENOMIC DNA]</scope>
    <source>
        <strain evidence="3 4">108.79 E11</strain>
    </source>
</reference>
<dbReference type="CDD" id="cd02859">
    <property type="entry name" value="E_set_AMPKbeta_like_N"/>
    <property type="match status" value="1"/>
</dbReference>
<accession>A0AAV9IHV5</accession>
<dbReference type="Pfam" id="PF16561">
    <property type="entry name" value="AMPK1_CBM"/>
    <property type="match status" value="1"/>
</dbReference>
<gene>
    <name evidence="3" type="ORF">GAYE_SCF29G4812</name>
</gene>
<evidence type="ECO:0000256" key="1">
    <source>
        <dbReference type="SAM" id="MobiDB-lite"/>
    </source>
</evidence>
<evidence type="ECO:0000313" key="3">
    <source>
        <dbReference type="EMBL" id="KAK4526894.1"/>
    </source>
</evidence>
<feature type="region of interest" description="Disordered" evidence="1">
    <location>
        <begin position="228"/>
        <end position="278"/>
    </location>
</feature>
<feature type="compositionally biased region" description="Acidic residues" evidence="1">
    <location>
        <begin position="1"/>
        <end position="14"/>
    </location>
</feature>
<feature type="region of interest" description="Disordered" evidence="1">
    <location>
        <begin position="368"/>
        <end position="388"/>
    </location>
</feature>
<dbReference type="InterPro" id="IPR032640">
    <property type="entry name" value="AMPK1_CBM"/>
</dbReference>
<evidence type="ECO:0000313" key="4">
    <source>
        <dbReference type="Proteomes" id="UP001300502"/>
    </source>
</evidence>
<protein>
    <recommendedName>
        <fullName evidence="2">AMP-activated protein kinase glycogen-binding domain-containing protein</fullName>
    </recommendedName>
</protein>
<dbReference type="InterPro" id="IPR013783">
    <property type="entry name" value="Ig-like_fold"/>
</dbReference>
<feature type="domain" description="AMP-activated protein kinase glycogen-binding" evidence="2">
    <location>
        <begin position="313"/>
        <end position="367"/>
    </location>
</feature>
<dbReference type="Proteomes" id="UP001300502">
    <property type="component" value="Unassembled WGS sequence"/>
</dbReference>
<dbReference type="AlphaFoldDB" id="A0AAV9IHV5"/>